<evidence type="ECO:0000313" key="3">
    <source>
        <dbReference type="Proteomes" id="UP000550787"/>
    </source>
</evidence>
<gene>
    <name evidence="2" type="ORF">HLH33_05525</name>
</gene>
<protein>
    <submittedName>
        <fullName evidence="2">Outer membrane beta-barrel protein</fullName>
    </submittedName>
</protein>
<feature type="signal peptide" evidence="1">
    <location>
        <begin position="1"/>
        <end position="29"/>
    </location>
</feature>
<dbReference type="InterPro" id="IPR018759">
    <property type="entry name" value="BBP2_2"/>
</dbReference>
<comment type="caution">
    <text evidence="2">The sequence shown here is derived from an EMBL/GenBank/DDBJ whole genome shotgun (WGS) entry which is preliminary data.</text>
</comment>
<evidence type="ECO:0000313" key="2">
    <source>
        <dbReference type="EMBL" id="MBB2155773.1"/>
    </source>
</evidence>
<dbReference type="AlphaFoldDB" id="A0A7W4FDL2"/>
<dbReference type="EMBL" id="JABEQG010000006">
    <property type="protein sequence ID" value="MBB2155773.1"/>
    <property type="molecule type" value="Genomic_DNA"/>
</dbReference>
<name>A0A7W4FDL2_GLUDI</name>
<reference evidence="2 3" key="1">
    <citation type="submission" date="2020-04" db="EMBL/GenBank/DDBJ databases">
        <title>Description of novel Gluconacetobacter.</title>
        <authorList>
            <person name="Sombolestani A."/>
        </authorList>
    </citation>
    <scope>NUCLEOTIDE SEQUENCE [LARGE SCALE GENOMIC DNA]</scope>
    <source>
        <strain evidence="2 3">LMG 7603</strain>
    </source>
</reference>
<feature type="chain" id="PRO_5031154771" evidence="1">
    <location>
        <begin position="30"/>
        <end position="443"/>
    </location>
</feature>
<evidence type="ECO:0000256" key="1">
    <source>
        <dbReference type="SAM" id="SignalP"/>
    </source>
</evidence>
<sequence>MYMRSSRRPAVLATLAMATMAAGSHPARAQLIAQYFPSDLPGYASSDQADSVVMRQLLGQQPTGIPLGSFIVRPSAALNAGYNTNTLATPHTQSAEFEMDGGLKINSNWSRHALGIFANVSDRRFPQIPVANYTNWATGAGGLLNLGNDTLSLGYTHYLMHLSSMDLGNFGVSRPVPYAADDVRLTYTKLFGRFSLIPSAIFENYSFGRATGGGFDTNYDSLSHRLETGSLTSRFEISTGNAAVMILRGSTAQFVTTPGGTPNDYVDGAAFAGLDLNTDSPVRYRLLAGGETRHFTRSAAPSVTTPTFEIDTIWTPTRLDTVSVFFYRRILDPASPFARNQTVTDGRIQVDHELRRNIFLRGYAEGGMSQTGQTVQGTRSRTQTLFKFGVSANWKVNRTVTASLSYSHVNDYAHGGAAPDPLFADQRSTFASNYIALGVSFAE</sequence>
<organism evidence="2 3">
    <name type="scientific">Gluconacetobacter diazotrophicus</name>
    <name type="common">Acetobacter diazotrophicus</name>
    <dbReference type="NCBI Taxonomy" id="33996"/>
    <lineage>
        <taxon>Bacteria</taxon>
        <taxon>Pseudomonadati</taxon>
        <taxon>Pseudomonadota</taxon>
        <taxon>Alphaproteobacteria</taxon>
        <taxon>Acetobacterales</taxon>
        <taxon>Acetobacteraceae</taxon>
        <taxon>Gluconacetobacter</taxon>
    </lineage>
</organism>
<dbReference type="Pfam" id="PF10082">
    <property type="entry name" value="BBP2_2"/>
    <property type="match status" value="1"/>
</dbReference>
<proteinExistence type="predicted"/>
<dbReference type="Proteomes" id="UP000550787">
    <property type="component" value="Unassembled WGS sequence"/>
</dbReference>
<accession>A0A7W4FDL2</accession>
<keyword evidence="1" id="KW-0732">Signal</keyword>